<keyword evidence="2" id="KW-1185">Reference proteome</keyword>
<proteinExistence type="predicted"/>
<evidence type="ECO:0000313" key="3">
    <source>
        <dbReference type="WBParaSite" id="ALUE_0002089801-mRNA-1"/>
    </source>
</evidence>
<feature type="compositionally biased region" description="Low complexity" evidence="1">
    <location>
        <begin position="1"/>
        <end position="30"/>
    </location>
</feature>
<protein>
    <submittedName>
        <fullName evidence="3">Rhodopsin</fullName>
    </submittedName>
</protein>
<name>A0A0M3IQ70_ASCLU</name>
<reference evidence="3" key="1">
    <citation type="submission" date="2017-02" db="UniProtKB">
        <authorList>
            <consortium name="WormBaseParasite"/>
        </authorList>
    </citation>
    <scope>IDENTIFICATION</scope>
</reference>
<accession>A0A0M3IQ70</accession>
<dbReference type="AlphaFoldDB" id="A0A0M3IQ70"/>
<sequence length="83" mass="9301">MSQPYGYAGQPPYQQQAGYYPQGSNPYQSGPQPPPPAGWAPQGGQPVTTMTCGANVPQFRKRHFEENHMYEVWLAEKVFKSKV</sequence>
<feature type="region of interest" description="Disordered" evidence="1">
    <location>
        <begin position="1"/>
        <end position="52"/>
    </location>
</feature>
<organism evidence="2 3">
    <name type="scientific">Ascaris lumbricoides</name>
    <name type="common">Giant roundworm</name>
    <dbReference type="NCBI Taxonomy" id="6252"/>
    <lineage>
        <taxon>Eukaryota</taxon>
        <taxon>Metazoa</taxon>
        <taxon>Ecdysozoa</taxon>
        <taxon>Nematoda</taxon>
        <taxon>Chromadorea</taxon>
        <taxon>Rhabditida</taxon>
        <taxon>Spirurina</taxon>
        <taxon>Ascaridomorpha</taxon>
        <taxon>Ascaridoidea</taxon>
        <taxon>Ascarididae</taxon>
        <taxon>Ascaris</taxon>
    </lineage>
</organism>
<evidence type="ECO:0000313" key="2">
    <source>
        <dbReference type="Proteomes" id="UP000036681"/>
    </source>
</evidence>
<dbReference type="Proteomes" id="UP000036681">
    <property type="component" value="Unplaced"/>
</dbReference>
<dbReference type="WBParaSite" id="ALUE_0002089801-mRNA-1">
    <property type="protein sequence ID" value="ALUE_0002089801-mRNA-1"/>
    <property type="gene ID" value="ALUE_0002089801"/>
</dbReference>
<evidence type="ECO:0000256" key="1">
    <source>
        <dbReference type="SAM" id="MobiDB-lite"/>
    </source>
</evidence>